<dbReference type="Proteomes" id="UP000249464">
    <property type="component" value="Unassembled WGS sequence"/>
</dbReference>
<evidence type="ECO:0000313" key="1">
    <source>
        <dbReference type="EMBL" id="SGY95799.1"/>
    </source>
</evidence>
<proteinExistence type="predicted"/>
<gene>
    <name evidence="1" type="primary">BQ5605_C036g11516</name>
    <name evidence="1" type="ORF">BQ5605_C036G11516</name>
</gene>
<reference evidence="1 2" key="1">
    <citation type="submission" date="2016-11" db="EMBL/GenBank/DDBJ databases">
        <authorList>
            <person name="Jaros S."/>
            <person name="Januszkiewicz K."/>
            <person name="Wedrychowicz H."/>
        </authorList>
    </citation>
    <scope>NUCLEOTIDE SEQUENCE [LARGE SCALE GENOMIC DNA]</scope>
</reference>
<sequence>MRARSKLSSTPLPLVLSGSRRGFGLGNSDRLGYWWSVDVATVATDGPGGEVQGTALRRTPESPAGGAFFFDILRTQNPENRRGALQKIDILGRNTPYGMTLGPFAFASRRVSRCSRLNKSRRTSHLP</sequence>
<protein>
    <submittedName>
        <fullName evidence="1">BQ5605_C036g11516 protein</fullName>
    </submittedName>
</protein>
<organism evidence="1 2">
    <name type="scientific">Microbotryum silenes-dioicae</name>
    <dbReference type="NCBI Taxonomy" id="796604"/>
    <lineage>
        <taxon>Eukaryota</taxon>
        <taxon>Fungi</taxon>
        <taxon>Dikarya</taxon>
        <taxon>Basidiomycota</taxon>
        <taxon>Pucciniomycotina</taxon>
        <taxon>Microbotryomycetes</taxon>
        <taxon>Microbotryales</taxon>
        <taxon>Microbotryaceae</taxon>
        <taxon>Microbotryum</taxon>
    </lineage>
</organism>
<accession>A0A2X0PAI3</accession>
<keyword evidence="2" id="KW-1185">Reference proteome</keyword>
<dbReference type="EMBL" id="FQNC01000063">
    <property type="protein sequence ID" value="SGY95799.1"/>
    <property type="molecule type" value="Genomic_DNA"/>
</dbReference>
<evidence type="ECO:0000313" key="2">
    <source>
        <dbReference type="Proteomes" id="UP000249464"/>
    </source>
</evidence>
<dbReference type="AlphaFoldDB" id="A0A2X0PAI3"/>
<name>A0A2X0PAI3_9BASI</name>